<proteinExistence type="predicted"/>
<evidence type="ECO:0000259" key="5">
    <source>
        <dbReference type="Pfam" id="PF06803"/>
    </source>
</evidence>
<keyword evidence="2" id="KW-0812">Transmembrane</keyword>
<keyword evidence="7" id="KW-1185">Reference proteome</keyword>
<reference evidence="6 7" key="1">
    <citation type="submission" date="2020-05" db="EMBL/GenBank/DDBJ databases">
        <title>Azospirillum oleiclasticum sp. nov, a nitrogen-fixing and heavy crude oil-emulsifying bacterium isolated from the crude oil of Yumen Oilfield.</title>
        <authorList>
            <person name="Wu D."/>
            <person name="Cai M."/>
            <person name="Zhang X."/>
        </authorList>
    </citation>
    <scope>NUCLEOTIDE SEQUENCE [LARGE SCALE GENOMIC DNA]</scope>
    <source>
        <strain evidence="6 7">ROY-1-1-2</strain>
    </source>
</reference>
<dbReference type="RefSeq" id="WP_180283018.1">
    <property type="nucleotide sequence ID" value="NZ_JABFDB010000011.1"/>
</dbReference>
<comment type="caution">
    <text evidence="6">The sequence shown here is derived from an EMBL/GenBank/DDBJ whole genome shotgun (WGS) entry which is preliminary data.</text>
</comment>
<name>A0ABX2TEX8_9PROT</name>
<comment type="subcellular location">
    <subcellularLocation>
        <location evidence="1">Endomembrane system</location>
        <topology evidence="1">Multi-pass membrane protein</topology>
    </subcellularLocation>
</comment>
<gene>
    <name evidence="6" type="ORF">HND93_16125</name>
</gene>
<keyword evidence="4" id="KW-0472">Membrane</keyword>
<dbReference type="InterPro" id="IPR010652">
    <property type="entry name" value="DUF1232"/>
</dbReference>
<evidence type="ECO:0000256" key="4">
    <source>
        <dbReference type="ARBA" id="ARBA00023136"/>
    </source>
</evidence>
<evidence type="ECO:0000313" key="7">
    <source>
        <dbReference type="Proteomes" id="UP000584642"/>
    </source>
</evidence>
<keyword evidence="3" id="KW-1133">Transmembrane helix</keyword>
<evidence type="ECO:0000256" key="2">
    <source>
        <dbReference type="ARBA" id="ARBA00022692"/>
    </source>
</evidence>
<accession>A0ABX2TEX8</accession>
<protein>
    <submittedName>
        <fullName evidence="6">DUF1232 domain-containing protein</fullName>
    </submittedName>
</protein>
<feature type="domain" description="DUF1232" evidence="5">
    <location>
        <begin position="59"/>
        <end position="94"/>
    </location>
</feature>
<dbReference type="EMBL" id="JABFDB010000011">
    <property type="protein sequence ID" value="NYZ21245.1"/>
    <property type="molecule type" value="Genomic_DNA"/>
</dbReference>
<evidence type="ECO:0000256" key="1">
    <source>
        <dbReference type="ARBA" id="ARBA00004127"/>
    </source>
</evidence>
<evidence type="ECO:0000313" key="6">
    <source>
        <dbReference type="EMBL" id="NYZ21245.1"/>
    </source>
</evidence>
<dbReference type="Proteomes" id="UP000584642">
    <property type="component" value="Unassembled WGS sequence"/>
</dbReference>
<organism evidence="6 7">
    <name type="scientific">Azospirillum oleiclasticum</name>
    <dbReference type="NCBI Taxonomy" id="2735135"/>
    <lineage>
        <taxon>Bacteria</taxon>
        <taxon>Pseudomonadati</taxon>
        <taxon>Pseudomonadota</taxon>
        <taxon>Alphaproteobacteria</taxon>
        <taxon>Rhodospirillales</taxon>
        <taxon>Azospirillaceae</taxon>
        <taxon>Azospirillum</taxon>
    </lineage>
</organism>
<dbReference type="PIRSF" id="PIRSF031804">
    <property type="entry name" value="UCP031804"/>
    <property type="match status" value="1"/>
</dbReference>
<dbReference type="Pfam" id="PF06803">
    <property type="entry name" value="DUF1232"/>
    <property type="match status" value="1"/>
</dbReference>
<evidence type="ECO:0000256" key="3">
    <source>
        <dbReference type="ARBA" id="ARBA00022989"/>
    </source>
</evidence>
<dbReference type="InterPro" id="IPR016983">
    <property type="entry name" value="UCP031804"/>
</dbReference>
<sequence>MTEGTAEPPFDPLKVARDETLVRRRFWDKLRANVKRLPFLEHALAAWYCAIDPATPATAKAVLMGALAYFIMPADLVPDWLLVVGFTDDAAVVMAAIQAVRANLRPEHYDRARAALREEERAAA</sequence>